<protein>
    <submittedName>
        <fullName evidence="2">Uncharacterized protein</fullName>
    </submittedName>
</protein>
<evidence type="ECO:0000313" key="2">
    <source>
        <dbReference type="EMBL" id="KTG11421.1"/>
    </source>
</evidence>
<dbReference type="RefSeq" id="WP_058580154.1">
    <property type="nucleotide sequence ID" value="NZ_LOPU01000004.1"/>
</dbReference>
<name>A0A0W1RDC1_9EURY</name>
<keyword evidence="1" id="KW-0175">Coiled coil</keyword>
<organism evidence="2 3">
    <name type="scientific">Haloprofundus marisrubri</name>
    <dbReference type="NCBI Taxonomy" id="1514971"/>
    <lineage>
        <taxon>Archaea</taxon>
        <taxon>Methanobacteriati</taxon>
        <taxon>Methanobacteriota</taxon>
        <taxon>Stenosarchaea group</taxon>
        <taxon>Halobacteria</taxon>
        <taxon>Halobacteriales</taxon>
        <taxon>Haloferacaceae</taxon>
        <taxon>Haloprofundus</taxon>
    </lineage>
</organism>
<comment type="caution">
    <text evidence="2">The sequence shown here is derived from an EMBL/GenBank/DDBJ whole genome shotgun (WGS) entry which is preliminary data.</text>
</comment>
<evidence type="ECO:0000256" key="1">
    <source>
        <dbReference type="SAM" id="Coils"/>
    </source>
</evidence>
<dbReference type="STRING" id="1514971.AUR64_03980"/>
<dbReference type="Proteomes" id="UP000054387">
    <property type="component" value="Unassembled WGS sequence"/>
</dbReference>
<keyword evidence="3" id="KW-1185">Reference proteome</keyword>
<evidence type="ECO:0000313" key="3">
    <source>
        <dbReference type="Proteomes" id="UP000054387"/>
    </source>
</evidence>
<dbReference type="EMBL" id="LOPU01000004">
    <property type="protein sequence ID" value="KTG11421.1"/>
    <property type="molecule type" value="Genomic_DNA"/>
</dbReference>
<proteinExistence type="predicted"/>
<dbReference type="OrthoDB" id="350260at2157"/>
<dbReference type="AlphaFoldDB" id="A0A0W1RDC1"/>
<feature type="coiled-coil region" evidence="1">
    <location>
        <begin position="12"/>
        <end position="43"/>
    </location>
</feature>
<accession>A0A0W1RDC1</accession>
<sequence>MAPQRAIPERGTASLSSSIEDLRNRLEQLVEELAGERDEFQTSPINGRIYPAASIDYLNDSGLVQGGSSPSYWGSLWSLTCCKHKMRQEHFFDYFEEVEPGVLHPTQPLFVFTCAGKTDSDTPDWAAGRERWLTSVALVTHAFKGMDDYGRFLLQQDEAAWKDRITTQESSEETSWARKKGDCHAIIEDGEVVGVDSPYPEHDHVSSSGTSSCGCSTTVNPEYDHVYHEDNDTSILKFASTSNYWLSWSKPQFYWTVGNGPDFVGGGQGTVAYRKSSESQTDTILSELRSAL</sequence>
<gene>
    <name evidence="2" type="ORF">AUR64_03980</name>
</gene>
<reference evidence="2 3" key="1">
    <citation type="submission" date="2015-12" db="EMBL/GenBank/DDBJ databases">
        <title>Haloprofundus marisrubri gen. nov., sp. nov., an extremely halophilic archaeon isolated from the Discovery deep brine-seawater interface in the Red Sea.</title>
        <authorList>
            <person name="Zhang G."/>
            <person name="Stingl U."/>
            <person name="Rashid M."/>
        </authorList>
    </citation>
    <scope>NUCLEOTIDE SEQUENCE [LARGE SCALE GENOMIC DNA]</scope>
    <source>
        <strain evidence="2 3">SB9</strain>
    </source>
</reference>